<protein>
    <submittedName>
        <fullName evidence="1">Uncharacterized protein</fullName>
    </submittedName>
</protein>
<organism evidence="1 2">
    <name type="scientific">Trifolium medium</name>
    <dbReference type="NCBI Taxonomy" id="97028"/>
    <lineage>
        <taxon>Eukaryota</taxon>
        <taxon>Viridiplantae</taxon>
        <taxon>Streptophyta</taxon>
        <taxon>Embryophyta</taxon>
        <taxon>Tracheophyta</taxon>
        <taxon>Spermatophyta</taxon>
        <taxon>Magnoliopsida</taxon>
        <taxon>eudicotyledons</taxon>
        <taxon>Gunneridae</taxon>
        <taxon>Pentapetalae</taxon>
        <taxon>rosids</taxon>
        <taxon>fabids</taxon>
        <taxon>Fabales</taxon>
        <taxon>Fabaceae</taxon>
        <taxon>Papilionoideae</taxon>
        <taxon>50 kb inversion clade</taxon>
        <taxon>NPAAA clade</taxon>
        <taxon>Hologalegina</taxon>
        <taxon>IRL clade</taxon>
        <taxon>Trifolieae</taxon>
        <taxon>Trifolium</taxon>
    </lineage>
</organism>
<feature type="non-terminal residue" evidence="1">
    <location>
        <position position="66"/>
    </location>
</feature>
<sequence length="66" mass="7509">MLSGESSNGSAFVVKKYPKKEICKCNYYNGDNHVMEACFKLHGYLEWHPKGKTTSNNKTENTKAHL</sequence>
<dbReference type="EMBL" id="LXQA011027866">
    <property type="protein sequence ID" value="MCI81798.1"/>
    <property type="molecule type" value="Genomic_DNA"/>
</dbReference>
<proteinExistence type="predicted"/>
<dbReference type="Proteomes" id="UP000265520">
    <property type="component" value="Unassembled WGS sequence"/>
</dbReference>
<comment type="caution">
    <text evidence="1">The sequence shown here is derived from an EMBL/GenBank/DDBJ whole genome shotgun (WGS) entry which is preliminary data.</text>
</comment>
<keyword evidence="2" id="KW-1185">Reference proteome</keyword>
<reference evidence="1 2" key="1">
    <citation type="journal article" date="2018" name="Front. Plant Sci.">
        <title>Red Clover (Trifolium pratense) and Zigzag Clover (T. medium) - A Picture of Genomic Similarities and Differences.</title>
        <authorList>
            <person name="Dluhosova J."/>
            <person name="Istvanek J."/>
            <person name="Nedelnik J."/>
            <person name="Repkova J."/>
        </authorList>
    </citation>
    <scope>NUCLEOTIDE SEQUENCE [LARGE SCALE GENOMIC DNA]</scope>
    <source>
        <strain evidence="2">cv. 10/8</strain>
        <tissue evidence="1">Leaf</tissue>
    </source>
</reference>
<name>A0A392V0J0_9FABA</name>
<evidence type="ECO:0000313" key="1">
    <source>
        <dbReference type="EMBL" id="MCI81798.1"/>
    </source>
</evidence>
<evidence type="ECO:0000313" key="2">
    <source>
        <dbReference type="Proteomes" id="UP000265520"/>
    </source>
</evidence>
<dbReference type="AlphaFoldDB" id="A0A392V0J0"/>
<accession>A0A392V0J0</accession>